<evidence type="ECO:0000313" key="1">
    <source>
        <dbReference type="EMBL" id="QJA55048.1"/>
    </source>
</evidence>
<accession>A0A6H2A5J8</accession>
<proteinExistence type="predicted"/>
<protein>
    <submittedName>
        <fullName evidence="1">Uncharacterized protein</fullName>
    </submittedName>
</protein>
<sequence length="61" mass="7182">MNRIVCECGNKEFIESGGYTLCPKCLNQMKQTEIVEIWMRRFNLKTQGYGKNWEHLVEGKV</sequence>
<organism evidence="1">
    <name type="scientific">viral metagenome</name>
    <dbReference type="NCBI Taxonomy" id="1070528"/>
    <lineage>
        <taxon>unclassified sequences</taxon>
        <taxon>metagenomes</taxon>
        <taxon>organismal metagenomes</taxon>
    </lineage>
</organism>
<reference evidence="1" key="1">
    <citation type="submission" date="2020-03" db="EMBL/GenBank/DDBJ databases">
        <title>The deep terrestrial virosphere.</title>
        <authorList>
            <person name="Holmfeldt K."/>
            <person name="Nilsson E."/>
            <person name="Simone D."/>
            <person name="Lopez-Fernandez M."/>
            <person name="Wu X."/>
            <person name="de Brujin I."/>
            <person name="Lundin D."/>
            <person name="Andersson A."/>
            <person name="Bertilsson S."/>
            <person name="Dopson M."/>
        </authorList>
    </citation>
    <scope>NUCLEOTIDE SEQUENCE</scope>
    <source>
        <strain evidence="1">TM448A06528</strain>
    </source>
</reference>
<gene>
    <name evidence="1" type="ORF">TM448A06528_0008</name>
</gene>
<dbReference type="AlphaFoldDB" id="A0A6H2A5J8"/>
<name>A0A6H2A5J8_9ZZZZ</name>
<dbReference type="EMBL" id="MT144562">
    <property type="protein sequence ID" value="QJA55048.1"/>
    <property type="molecule type" value="Genomic_DNA"/>
</dbReference>